<accession>A0A132ADR1</accession>
<sequence>MKAKAKRDSSPVGVIDDRSRPSKGRIHFNSQRPLYSSNKKMRYEEIFQQINKK</sequence>
<dbReference type="Proteomes" id="UP000616769">
    <property type="component" value="Unassembled WGS sequence"/>
</dbReference>
<proteinExistence type="predicted"/>
<evidence type="ECO:0000313" key="2">
    <source>
        <dbReference type="EMBL" id="KPM09126.1"/>
    </source>
</evidence>
<protein>
    <submittedName>
        <fullName evidence="2">Uncharacterized protein</fullName>
    </submittedName>
</protein>
<feature type="region of interest" description="Disordered" evidence="1">
    <location>
        <begin position="1"/>
        <end position="34"/>
    </location>
</feature>
<evidence type="ECO:0000256" key="1">
    <source>
        <dbReference type="SAM" id="MobiDB-lite"/>
    </source>
</evidence>
<comment type="caution">
    <text evidence="2">The sequence shown here is derived from an EMBL/GenBank/DDBJ whole genome shotgun (WGS) entry which is preliminary data.</text>
</comment>
<dbReference type="VEuPathDB" id="VectorBase:SSCA002843"/>
<name>A0A132ADR1_SARSC</name>
<organism evidence="2 3">
    <name type="scientific">Sarcoptes scabiei</name>
    <name type="common">Itch mite</name>
    <name type="synonym">Acarus scabiei</name>
    <dbReference type="NCBI Taxonomy" id="52283"/>
    <lineage>
        <taxon>Eukaryota</taxon>
        <taxon>Metazoa</taxon>
        <taxon>Ecdysozoa</taxon>
        <taxon>Arthropoda</taxon>
        <taxon>Chelicerata</taxon>
        <taxon>Arachnida</taxon>
        <taxon>Acari</taxon>
        <taxon>Acariformes</taxon>
        <taxon>Sarcoptiformes</taxon>
        <taxon>Astigmata</taxon>
        <taxon>Psoroptidia</taxon>
        <taxon>Sarcoptoidea</taxon>
        <taxon>Sarcoptidae</taxon>
        <taxon>Sarcoptinae</taxon>
        <taxon>Sarcoptes</taxon>
    </lineage>
</organism>
<dbReference type="EMBL" id="JXLN01013149">
    <property type="protein sequence ID" value="KPM09126.1"/>
    <property type="molecule type" value="Genomic_DNA"/>
</dbReference>
<evidence type="ECO:0000313" key="3">
    <source>
        <dbReference type="Proteomes" id="UP000616769"/>
    </source>
</evidence>
<gene>
    <name evidence="2" type="ORF">QR98_0076570</name>
</gene>
<dbReference type="AlphaFoldDB" id="A0A132ADR1"/>
<reference evidence="2 3" key="1">
    <citation type="journal article" date="2015" name="Parasit. Vectors">
        <title>Draft genome of the scabies mite.</title>
        <authorList>
            <person name="Rider S.D.Jr."/>
            <person name="Morgan M.S."/>
            <person name="Arlian L.G."/>
        </authorList>
    </citation>
    <scope>NUCLEOTIDE SEQUENCE [LARGE SCALE GENOMIC DNA]</scope>
    <source>
        <strain evidence="2">Arlian Lab</strain>
    </source>
</reference>